<dbReference type="AlphaFoldDB" id="A0AAE0DB15"/>
<dbReference type="InterPro" id="IPR029063">
    <property type="entry name" value="SAM-dependent_MTases_sf"/>
</dbReference>
<evidence type="ECO:0000313" key="3">
    <source>
        <dbReference type="Proteomes" id="UP001281614"/>
    </source>
</evidence>
<keyword evidence="3" id="KW-1185">Reference proteome</keyword>
<comment type="similarity">
    <text evidence="1">Belongs to the methyltransferase superfamily. LaeA methyltransferase family.</text>
</comment>
<dbReference type="PANTHER" id="PTHR43591">
    <property type="entry name" value="METHYLTRANSFERASE"/>
    <property type="match status" value="1"/>
</dbReference>
<dbReference type="GO" id="GO:0032259">
    <property type="term" value="P:methylation"/>
    <property type="evidence" value="ECO:0007669"/>
    <property type="project" value="UniProtKB-KW"/>
</dbReference>
<protein>
    <submittedName>
        <fullName evidence="2">Methyltransferase domain-containing protein</fullName>
    </submittedName>
</protein>
<accession>A0AAE0DB15</accession>
<dbReference type="CDD" id="cd02440">
    <property type="entry name" value="AdoMet_MTases"/>
    <property type="match status" value="1"/>
</dbReference>
<gene>
    <name evidence="2" type="ORF">CKAH01_12534</name>
</gene>
<comment type="caution">
    <text evidence="2">The sequence shown here is derived from an EMBL/GenBank/DDBJ whole genome shotgun (WGS) entry which is preliminary data.</text>
</comment>
<proteinExistence type="inferred from homology"/>
<name>A0AAE0DB15_COLKA</name>
<keyword evidence="2" id="KW-0808">Transferase</keyword>
<evidence type="ECO:0000256" key="1">
    <source>
        <dbReference type="ARBA" id="ARBA00038158"/>
    </source>
</evidence>
<dbReference type="Gene3D" id="3.40.50.150">
    <property type="entry name" value="Vaccinia Virus protein VP39"/>
    <property type="match status" value="1"/>
</dbReference>
<keyword evidence="2" id="KW-0489">Methyltransferase</keyword>
<dbReference type="GO" id="GO:0008168">
    <property type="term" value="F:methyltransferase activity"/>
    <property type="evidence" value="ECO:0007669"/>
    <property type="project" value="UniProtKB-KW"/>
</dbReference>
<dbReference type="Proteomes" id="UP001281614">
    <property type="component" value="Unassembled WGS sequence"/>
</dbReference>
<dbReference type="SUPFAM" id="SSF53335">
    <property type="entry name" value="S-adenosyl-L-methionine-dependent methyltransferases"/>
    <property type="match status" value="1"/>
</dbReference>
<organism evidence="2 3">
    <name type="scientific">Colletotrichum kahawae</name>
    <name type="common">Coffee berry disease fungus</name>
    <dbReference type="NCBI Taxonomy" id="34407"/>
    <lineage>
        <taxon>Eukaryota</taxon>
        <taxon>Fungi</taxon>
        <taxon>Dikarya</taxon>
        <taxon>Ascomycota</taxon>
        <taxon>Pezizomycotina</taxon>
        <taxon>Sordariomycetes</taxon>
        <taxon>Hypocreomycetidae</taxon>
        <taxon>Glomerellales</taxon>
        <taxon>Glomerellaceae</taxon>
        <taxon>Colletotrichum</taxon>
        <taxon>Colletotrichum gloeosporioides species complex</taxon>
    </lineage>
</organism>
<dbReference type="Pfam" id="PF13489">
    <property type="entry name" value="Methyltransf_23"/>
    <property type="match status" value="1"/>
</dbReference>
<sequence>MNGANGANGTQAQAQAQDDKSYLAMVGNADAEVERLQIQHRWIQMCLNDRIAFAPVDLKKDGLKVLDMGCADGTLLRDLQKQVPPSAELVGADVSTVFMPTSAQGNIRYVTQDVCDPPADDLKGKFDMTHVRNVLHSTSKSGVEKAVANLADTLAPGGWLQAMELDVSSDQPDQPQALKDVIHIIGTMMEKVGMDRGYQKKLPEAFKKAGLQNVKLERINCGVGRVHANDEDMKMSIEPFKPTIALVSRQAKVMCPEMPASVFENLEERYIKDMTEKGGNFPGVIVYGQKAAA</sequence>
<dbReference type="PANTHER" id="PTHR43591:SF110">
    <property type="entry name" value="RHODANESE DOMAIN-CONTAINING PROTEIN"/>
    <property type="match status" value="1"/>
</dbReference>
<dbReference type="EMBL" id="VYYT01000030">
    <property type="protein sequence ID" value="KAK2776170.1"/>
    <property type="molecule type" value="Genomic_DNA"/>
</dbReference>
<evidence type="ECO:0000313" key="2">
    <source>
        <dbReference type="EMBL" id="KAK2776170.1"/>
    </source>
</evidence>
<reference evidence="2" key="1">
    <citation type="submission" date="2023-02" db="EMBL/GenBank/DDBJ databases">
        <title>Colletotrichum kahawae CIFC_Que2 genome sequencing and assembly.</title>
        <authorList>
            <person name="Baroncelli R."/>
        </authorList>
    </citation>
    <scope>NUCLEOTIDE SEQUENCE</scope>
    <source>
        <strain evidence="2">CIFC_Que2</strain>
    </source>
</reference>